<evidence type="ECO:0008006" key="3">
    <source>
        <dbReference type="Google" id="ProtNLM"/>
    </source>
</evidence>
<dbReference type="GO" id="GO:0019005">
    <property type="term" value="C:SCF ubiquitin ligase complex"/>
    <property type="evidence" value="ECO:0007669"/>
    <property type="project" value="TreeGrafter"/>
</dbReference>
<gene>
    <name evidence="1" type="ORF">BCR41DRAFT_417937</name>
</gene>
<dbReference type="GeneID" id="33571400"/>
<reference evidence="1 2" key="1">
    <citation type="submission" date="2016-07" db="EMBL/GenBank/DDBJ databases">
        <title>Pervasive Adenine N6-methylation of Active Genes in Fungi.</title>
        <authorList>
            <consortium name="DOE Joint Genome Institute"/>
            <person name="Mondo S.J."/>
            <person name="Dannebaum R.O."/>
            <person name="Kuo R.C."/>
            <person name="Labutti K."/>
            <person name="Haridas S."/>
            <person name="Kuo A."/>
            <person name="Salamov A."/>
            <person name="Ahrendt S.R."/>
            <person name="Lipzen A."/>
            <person name="Sullivan W."/>
            <person name="Andreopoulos W.B."/>
            <person name="Clum A."/>
            <person name="Lindquist E."/>
            <person name="Daum C."/>
            <person name="Ramamoorthy G.K."/>
            <person name="Gryganskyi A."/>
            <person name="Culley D."/>
            <person name="Magnuson J.K."/>
            <person name="James T.Y."/>
            <person name="O'Malley M.A."/>
            <person name="Stajich J.E."/>
            <person name="Spatafora J.W."/>
            <person name="Visel A."/>
            <person name="Grigoriev I.V."/>
        </authorList>
    </citation>
    <scope>NUCLEOTIDE SEQUENCE [LARGE SCALE GENOMIC DNA]</scope>
    <source>
        <strain evidence="1 2">NRRL 3116</strain>
    </source>
</reference>
<dbReference type="GO" id="GO:0031146">
    <property type="term" value="P:SCF-dependent proteasomal ubiquitin-dependent protein catabolic process"/>
    <property type="evidence" value="ECO:0007669"/>
    <property type="project" value="TreeGrafter"/>
</dbReference>
<dbReference type="InParanoid" id="A0A1Y2H700"/>
<dbReference type="SUPFAM" id="SSF52047">
    <property type="entry name" value="RNI-like"/>
    <property type="match status" value="1"/>
</dbReference>
<proteinExistence type="predicted"/>
<dbReference type="OrthoDB" id="10044893at2759"/>
<dbReference type="InterPro" id="IPR032675">
    <property type="entry name" value="LRR_dom_sf"/>
</dbReference>
<protein>
    <recommendedName>
        <fullName evidence="3">F-box domain-containing protein</fullName>
    </recommendedName>
</protein>
<name>A0A1Y2H700_9FUNG</name>
<dbReference type="Proteomes" id="UP000193648">
    <property type="component" value="Unassembled WGS sequence"/>
</dbReference>
<dbReference type="InterPro" id="IPR036047">
    <property type="entry name" value="F-box-like_dom_sf"/>
</dbReference>
<comment type="caution">
    <text evidence="1">The sequence shown here is derived from an EMBL/GenBank/DDBJ whole genome shotgun (WGS) entry which is preliminary data.</text>
</comment>
<evidence type="ECO:0000313" key="1">
    <source>
        <dbReference type="EMBL" id="ORZ28822.1"/>
    </source>
</evidence>
<sequence>MTNIKLNPLNLPEIISPIAGFLDREDLLNCILISKAFYSACIGSIWRKIVVKDFKSPSCLTGEILQKHREYIEEIVFQSTFPEVYTTLRGCGRLQSISFGPEYNQLAQPTIPKHLPDFIKAHSTITKLSFKNVTSSHVLWGILLDCTNLNRLELFDILGEVEADLFFQVYKKLGHLVLDNVSLGQLPTKFLNNEGSEYTFPKMLTLSINDFTIRPRVHPYTPSYCLGTLLRSCPGLCALKFSEPVERDSFRGLMPFKTSRHYIEAFLQHPWTLYSLSELFFPNLTIIDEDMAALLRQMTDLRRLNILGCDFSQLSLQELLADRQKVLDDGHMVWRTRSRRLCETIEILKFDVQGIGMKGIVQAVLSNCPRLKQLRGPRITVTEIIDGAEWVCTGLTYLIIYLEADVDQRTEEGMAKARIAFRQLGKLTQLGYLDVREWGLWETIKRTLDFKLRAGLDELASLKSLHRLVFRDDSFQNMQLEDATWMVNNWPNLRKLDCPLIDDPAVASLFASRALPGANIEKIKFKAYESFSEEYGPLQRLRSIAYEVEYTWPIPVHLYNQIKLHSSIITSFYLDERIWNLPEIWKALLECTNFKHLKLDHKYIRAEANLFLQVCKKVRHLELKRVAIYQLPINFLNIEDSNCIFPNIRTLSIEKVNTLSPRGPYTSPCCVSMLDRRCPELSSLHINGQELDDDRGFFRVAFLQNPWTLNSLSDLTFLHTQVKDEDIAALLRRMTGMRRLGGYRSGDAQTILSNCPRLGSLTDLKVTVTEVVDEVEWVCAGLTTLYIYFAADIDQETEEGMAKSRIVFRQLGKLTQLEYLGLTSWWGTEDGGGRTLDLRLRAGLDELANLKRLRTLSFGNSLPQRTQLEDAT</sequence>
<dbReference type="AlphaFoldDB" id="A0A1Y2H700"/>
<evidence type="ECO:0000313" key="2">
    <source>
        <dbReference type="Proteomes" id="UP000193648"/>
    </source>
</evidence>
<dbReference type="PANTHER" id="PTHR13318">
    <property type="entry name" value="PARTNER OF PAIRED, ISOFORM B-RELATED"/>
    <property type="match status" value="1"/>
</dbReference>
<dbReference type="SUPFAM" id="SSF81383">
    <property type="entry name" value="F-box domain"/>
    <property type="match status" value="1"/>
</dbReference>
<keyword evidence="2" id="KW-1185">Reference proteome</keyword>
<dbReference type="RefSeq" id="XP_021886495.1">
    <property type="nucleotide sequence ID" value="XM_022029557.1"/>
</dbReference>
<dbReference type="Gene3D" id="3.80.10.10">
    <property type="entry name" value="Ribonuclease Inhibitor"/>
    <property type="match status" value="2"/>
</dbReference>
<dbReference type="EMBL" id="MCFF01000001">
    <property type="protein sequence ID" value="ORZ28822.1"/>
    <property type="molecule type" value="Genomic_DNA"/>
</dbReference>
<accession>A0A1Y2H700</accession>
<organism evidence="1 2">
    <name type="scientific">Lobosporangium transversale</name>
    <dbReference type="NCBI Taxonomy" id="64571"/>
    <lineage>
        <taxon>Eukaryota</taxon>
        <taxon>Fungi</taxon>
        <taxon>Fungi incertae sedis</taxon>
        <taxon>Mucoromycota</taxon>
        <taxon>Mortierellomycotina</taxon>
        <taxon>Mortierellomycetes</taxon>
        <taxon>Mortierellales</taxon>
        <taxon>Mortierellaceae</taxon>
        <taxon>Lobosporangium</taxon>
    </lineage>
</organism>